<evidence type="ECO:0000313" key="2">
    <source>
        <dbReference type="EMBL" id="MPM98218.1"/>
    </source>
</evidence>
<proteinExistence type="predicted"/>
<dbReference type="Gene3D" id="1.10.3210.10">
    <property type="entry name" value="Hypothetical protein af1432"/>
    <property type="match status" value="1"/>
</dbReference>
<gene>
    <name evidence="2" type="ORF">SDC9_145402</name>
</gene>
<dbReference type="EMBL" id="VSSQ01044399">
    <property type="protein sequence ID" value="MPM98218.1"/>
    <property type="molecule type" value="Genomic_DNA"/>
</dbReference>
<sequence length="131" mass="14895">MALVHDLVEIYAGDTFAYDDAGNLSKAEREKASADRLFALLPDDQAADFRAQWEEFDEMKTPDALYASAIDRLQPFINNYMTDGYTWALHGVEASKVYRRMEPVKTAIPALWSFVEYVINNSIKKGYMVGK</sequence>
<protein>
    <recommendedName>
        <fullName evidence="1">HD domain-containing protein</fullName>
    </recommendedName>
</protein>
<dbReference type="InterPro" id="IPR006674">
    <property type="entry name" value="HD_domain"/>
</dbReference>
<reference evidence="2" key="1">
    <citation type="submission" date="2019-08" db="EMBL/GenBank/DDBJ databases">
        <authorList>
            <person name="Kucharzyk K."/>
            <person name="Murdoch R.W."/>
            <person name="Higgins S."/>
            <person name="Loffler F."/>
        </authorList>
    </citation>
    <scope>NUCLEOTIDE SEQUENCE</scope>
</reference>
<dbReference type="Pfam" id="PF13023">
    <property type="entry name" value="HD_3"/>
    <property type="match status" value="1"/>
</dbReference>
<feature type="domain" description="HD" evidence="1">
    <location>
        <begin position="1"/>
        <end position="112"/>
    </location>
</feature>
<dbReference type="SUPFAM" id="SSF109604">
    <property type="entry name" value="HD-domain/PDEase-like"/>
    <property type="match status" value="1"/>
</dbReference>
<comment type="caution">
    <text evidence="2">The sequence shown here is derived from an EMBL/GenBank/DDBJ whole genome shotgun (WGS) entry which is preliminary data.</text>
</comment>
<name>A0A645EAQ8_9ZZZZ</name>
<evidence type="ECO:0000259" key="1">
    <source>
        <dbReference type="Pfam" id="PF13023"/>
    </source>
</evidence>
<accession>A0A645EAQ8</accession>
<dbReference type="AlphaFoldDB" id="A0A645EAQ8"/>
<organism evidence="2">
    <name type="scientific">bioreactor metagenome</name>
    <dbReference type="NCBI Taxonomy" id="1076179"/>
    <lineage>
        <taxon>unclassified sequences</taxon>
        <taxon>metagenomes</taxon>
        <taxon>ecological metagenomes</taxon>
    </lineage>
</organism>